<dbReference type="NCBIfam" id="TIGR01838">
    <property type="entry name" value="PHA_synth_I"/>
    <property type="match status" value="1"/>
</dbReference>
<dbReference type="OrthoDB" id="7208816at2"/>
<proteinExistence type="predicted"/>
<dbReference type="InterPro" id="IPR010963">
    <property type="entry name" value="PHA_synth_I"/>
</dbReference>
<name>A0A0N7LVZ8_THAGE</name>
<dbReference type="Proteomes" id="UP000051587">
    <property type="component" value="Unassembled WGS sequence"/>
</dbReference>
<keyword evidence="5" id="KW-0175">Coiled coil</keyword>
<organism evidence="7 8">
    <name type="scientific">Thalassovita gelatinovora</name>
    <name type="common">Thalassobius gelatinovorus</name>
    <dbReference type="NCBI Taxonomy" id="53501"/>
    <lineage>
        <taxon>Bacteria</taxon>
        <taxon>Pseudomonadati</taxon>
        <taxon>Pseudomonadota</taxon>
        <taxon>Alphaproteobacteria</taxon>
        <taxon>Rhodobacterales</taxon>
        <taxon>Roseobacteraceae</taxon>
        <taxon>Thalassovita</taxon>
    </lineage>
</organism>
<keyword evidence="2" id="KW-0963">Cytoplasm</keyword>
<dbReference type="GO" id="GO:0005737">
    <property type="term" value="C:cytoplasm"/>
    <property type="evidence" value="ECO:0007669"/>
    <property type="project" value="UniProtKB-SubCell"/>
</dbReference>
<dbReference type="EMBL" id="CYSA01000026">
    <property type="protein sequence ID" value="CUH67698.1"/>
    <property type="molecule type" value="Genomic_DNA"/>
</dbReference>
<dbReference type="EC" id="2.3.1.-" evidence="7"/>
<gene>
    <name evidence="7" type="primary">phbC_2</name>
    <name evidence="7" type="ORF">TG4357_03158</name>
</gene>
<sequence>MTTKEDAAGENLDKLNANLAKVEELSKRFINAVSQRNPANPTLNAPDQDVFLNAATSYWTEMIQNPAKLFENQLEYWGKSVKHYIEAQQALAKGTLQAPPDETGDDRRFSNPLWKTHPYFNFVKQQYLRNAEAVRNAVSDLPDLDETERKRLNYFAQQITDMMAPTNFLGTNPDALERAVETEGESLVQGLENLVADLEANKGEMLVRLADDTAFELGRNIATSPGQVVFRNRMMELIQYAPATEKVHATPIVIFPPWINKFYILDLKAQNSLIKWITEQGYTLFVVSWVNPDTSYRDVGMEHYIEEGFLEAIRVAKEITGENKVNAVGYCIAGTTLHMVLSLLKKRGDKSIKSATFFTALADFSDQGEFTPFLQDDFIDGIEVEVERQGILRGFIMGRTMSFLRSNDLIYSPAIRSYMLGEAPPAFDLLYWNGDASNLPGKMAVQYLRGLCQRNEFVTDGFAALGETLHVRDVDVPIMSITCQNDHIARWKDCYRGFQQTGSKHRTFIVSESGHVAGIVNPPSKNKYGHYTNEDLSLDAEGWMAGATRHDGSWWPRWETWLSKRSGKMVPAREPGDSAYPSLAPAPGTYVAVKASH</sequence>
<dbReference type="PANTHER" id="PTHR36837:SF5">
    <property type="entry name" value="POLY-3-HYDROXYBUTYRATE SYNTHASE"/>
    <property type="match status" value="1"/>
</dbReference>
<dbReference type="InterPro" id="IPR010941">
    <property type="entry name" value="PhaC_N"/>
</dbReference>
<dbReference type="STRING" id="53501.SAMN04488043_101102"/>
<reference evidence="7 8" key="1">
    <citation type="submission" date="2015-09" db="EMBL/GenBank/DDBJ databases">
        <authorList>
            <consortium name="Swine Surveillance"/>
        </authorList>
    </citation>
    <scope>NUCLEOTIDE SEQUENCE [LARGE SCALE GENOMIC DNA]</scope>
    <source>
        <strain evidence="7 8">CECT 4357</strain>
    </source>
</reference>
<dbReference type="GO" id="GO:0042619">
    <property type="term" value="P:poly-hydroxybutyrate biosynthetic process"/>
    <property type="evidence" value="ECO:0007669"/>
    <property type="project" value="InterPro"/>
</dbReference>
<evidence type="ECO:0000256" key="3">
    <source>
        <dbReference type="ARBA" id="ARBA00022679"/>
    </source>
</evidence>
<evidence type="ECO:0000256" key="2">
    <source>
        <dbReference type="ARBA" id="ARBA00022490"/>
    </source>
</evidence>
<evidence type="ECO:0000313" key="7">
    <source>
        <dbReference type="EMBL" id="CUH67698.1"/>
    </source>
</evidence>
<dbReference type="InterPro" id="IPR051321">
    <property type="entry name" value="PHA/PHB_synthase"/>
</dbReference>
<dbReference type="AlphaFoldDB" id="A0A0N7LVZ8"/>
<dbReference type="Gene3D" id="3.40.50.1820">
    <property type="entry name" value="alpha/beta hydrolase"/>
    <property type="match status" value="1"/>
</dbReference>
<dbReference type="SUPFAM" id="SSF53474">
    <property type="entry name" value="alpha/beta-Hydrolases"/>
    <property type="match status" value="1"/>
</dbReference>
<evidence type="ECO:0000256" key="5">
    <source>
        <dbReference type="SAM" id="Coils"/>
    </source>
</evidence>
<dbReference type="GO" id="GO:0016746">
    <property type="term" value="F:acyltransferase activity"/>
    <property type="evidence" value="ECO:0007669"/>
    <property type="project" value="UniProtKB-KW"/>
</dbReference>
<dbReference type="InterPro" id="IPR029058">
    <property type="entry name" value="AB_hydrolase_fold"/>
</dbReference>
<keyword evidence="4 7" id="KW-0012">Acyltransferase</keyword>
<evidence type="ECO:0000256" key="4">
    <source>
        <dbReference type="ARBA" id="ARBA00023315"/>
    </source>
</evidence>
<dbReference type="PANTHER" id="PTHR36837">
    <property type="entry name" value="POLY(3-HYDROXYALKANOATE) POLYMERASE SUBUNIT PHAC"/>
    <property type="match status" value="1"/>
</dbReference>
<evidence type="ECO:0000313" key="8">
    <source>
        <dbReference type="Proteomes" id="UP000051587"/>
    </source>
</evidence>
<evidence type="ECO:0000256" key="1">
    <source>
        <dbReference type="ARBA" id="ARBA00004496"/>
    </source>
</evidence>
<feature type="domain" description="Poly-beta-hydroxybutyrate polymerase N-terminal" evidence="6">
    <location>
        <begin position="105"/>
        <end position="277"/>
    </location>
</feature>
<dbReference type="RefSeq" id="WP_058263836.1">
    <property type="nucleotide sequence ID" value="NZ_CP051181.1"/>
</dbReference>
<dbReference type="Pfam" id="PF07167">
    <property type="entry name" value="PhaC_N"/>
    <property type="match status" value="1"/>
</dbReference>
<protein>
    <submittedName>
        <fullName evidence="7">Poly-beta-hydroxybutyrate polymerase</fullName>
        <ecNumber evidence="7">2.3.1.-</ecNumber>
    </submittedName>
</protein>
<comment type="subcellular location">
    <subcellularLocation>
        <location evidence="1">Cytoplasm</location>
    </subcellularLocation>
</comment>
<keyword evidence="3 7" id="KW-0808">Transferase</keyword>
<feature type="coiled-coil region" evidence="5">
    <location>
        <begin position="5"/>
        <end position="32"/>
    </location>
</feature>
<accession>A0A0N7LVZ8</accession>
<evidence type="ECO:0000259" key="6">
    <source>
        <dbReference type="Pfam" id="PF07167"/>
    </source>
</evidence>
<keyword evidence="8" id="KW-1185">Reference proteome</keyword>